<sequence length="126" mass="13591">MKRRRSLLHGSGLGGDSDDMDPMGFLINLFDVALVFALALMIALVSNLRIADMLTAKDFTVVKNPGQPNMEIITREGGKVSRYVAGDAKADGKPPQQARQGQRVGTAYRLESGEIIYVPDDGTPGK</sequence>
<feature type="transmembrane region" description="Helical" evidence="1">
    <location>
        <begin position="25"/>
        <end position="45"/>
    </location>
</feature>
<dbReference type="Proteomes" id="UP001240697">
    <property type="component" value="Chromosome"/>
</dbReference>
<reference evidence="2 3" key="1">
    <citation type="submission" date="2023-05" db="EMBL/GenBank/DDBJ databases">
        <authorList>
            <person name="Yin Y."/>
            <person name="Lu Z."/>
        </authorList>
    </citation>
    <scope>NUCLEOTIDE SEQUENCE [LARGE SCALE GENOMIC DNA]</scope>
    <source>
        <strain evidence="2 3">ZM22</strain>
    </source>
</reference>
<dbReference type="InterPro" id="IPR018676">
    <property type="entry name" value="DUF2149"/>
</dbReference>
<name>A0ABY8SQF5_9BURK</name>
<gene>
    <name evidence="2" type="ORF">QMY55_19130</name>
</gene>
<keyword evidence="3" id="KW-1185">Reference proteome</keyword>
<dbReference type="EMBL" id="CP125947">
    <property type="protein sequence ID" value="WHS64584.1"/>
    <property type="molecule type" value="Genomic_DNA"/>
</dbReference>
<dbReference type="RefSeq" id="WP_283485701.1">
    <property type="nucleotide sequence ID" value="NZ_CP125947.1"/>
</dbReference>
<evidence type="ECO:0000313" key="3">
    <source>
        <dbReference type="Proteomes" id="UP001240697"/>
    </source>
</evidence>
<dbReference type="Pfam" id="PF09919">
    <property type="entry name" value="DUF2149"/>
    <property type="match status" value="1"/>
</dbReference>
<evidence type="ECO:0000256" key="1">
    <source>
        <dbReference type="SAM" id="Phobius"/>
    </source>
</evidence>
<keyword evidence="1" id="KW-0812">Transmembrane</keyword>
<protein>
    <submittedName>
        <fullName evidence="2">DUF2149 domain-containing protein</fullName>
    </submittedName>
</protein>
<proteinExistence type="predicted"/>
<keyword evidence="1" id="KW-1133">Transmembrane helix</keyword>
<organism evidence="2 3">
    <name type="scientific">Comamonas resistens</name>
    <dbReference type="NCBI Taxonomy" id="3046670"/>
    <lineage>
        <taxon>Bacteria</taxon>
        <taxon>Pseudomonadati</taxon>
        <taxon>Pseudomonadota</taxon>
        <taxon>Betaproteobacteria</taxon>
        <taxon>Burkholderiales</taxon>
        <taxon>Comamonadaceae</taxon>
        <taxon>Comamonas</taxon>
    </lineage>
</organism>
<keyword evidence="1" id="KW-0472">Membrane</keyword>
<evidence type="ECO:0000313" key="2">
    <source>
        <dbReference type="EMBL" id="WHS64584.1"/>
    </source>
</evidence>
<accession>A0ABY8SQF5</accession>